<name>A0AAJ7E290_9HYME</name>
<feature type="region of interest" description="Disordered" evidence="1">
    <location>
        <begin position="107"/>
        <end position="134"/>
    </location>
</feature>
<dbReference type="Proteomes" id="UP000695007">
    <property type="component" value="Unplaced"/>
</dbReference>
<evidence type="ECO:0000313" key="3">
    <source>
        <dbReference type="RefSeq" id="XP_011505194.1"/>
    </source>
</evidence>
<gene>
    <name evidence="3" type="primary">LOC105368007</name>
</gene>
<proteinExistence type="predicted"/>
<keyword evidence="2" id="KW-1185">Reference proteome</keyword>
<evidence type="ECO:0000313" key="2">
    <source>
        <dbReference type="Proteomes" id="UP000695007"/>
    </source>
</evidence>
<dbReference type="KEGG" id="csol:105368007"/>
<feature type="compositionally biased region" description="Pro residues" evidence="1">
    <location>
        <begin position="446"/>
        <end position="464"/>
    </location>
</feature>
<dbReference type="GeneID" id="105368007"/>
<sequence>MSCNPRSMTSCRQGRMTFHSMQSDFGCDSGFEQPNHSVGRSLKSMVKSTIPKRGPPPALPKKIDYKKPQMTKAMIQRLKHTQRIQDELERKEQERTILPTMRKSRRIMTPTCGNPCTGREHRANTAENRGQSRLGRSKALSSCITNVSEPTMVSSSTCALSCAPTPTPSRKHLYQSSCASRGPKNPPSIPPRTRNLAKSMNADIVQAEPLQHGPVDNLIIPPGTINADRTTIVNILQPEGSASFVPSTPAQRQSSQTPIKSVQALNNSLDQQDAVESEVVNSKLQDLQQARRDFVLAVANVSGNAINLEDDFSNERISEITPPRLKTSDPSSPRLIQCPSLEDPYLRIKYERNHPVVEAAREYMRSRKAESTIDENFRPVSRQPVIEDIEADYLKGCNMISTVNDDDNDFYTASGQYTAMPNRAEVYNYNPLDIDQLEKFFDLENYPPPPVSPSPSRPTGPPPGRECIHPDLWELDDPWYKEPCMPDLIDWREQF</sequence>
<feature type="region of interest" description="Disordered" evidence="1">
    <location>
        <begin position="445"/>
        <end position="468"/>
    </location>
</feature>
<evidence type="ECO:0000256" key="1">
    <source>
        <dbReference type="SAM" id="MobiDB-lite"/>
    </source>
</evidence>
<protein>
    <submittedName>
        <fullName evidence="3">Uncharacterized protein LOC105368007</fullName>
    </submittedName>
</protein>
<reference evidence="3" key="1">
    <citation type="submission" date="2025-08" db="UniProtKB">
        <authorList>
            <consortium name="RefSeq"/>
        </authorList>
    </citation>
    <scope>IDENTIFICATION</scope>
</reference>
<organism evidence="2 3">
    <name type="scientific">Ceratosolen solmsi marchali</name>
    <dbReference type="NCBI Taxonomy" id="326594"/>
    <lineage>
        <taxon>Eukaryota</taxon>
        <taxon>Metazoa</taxon>
        <taxon>Ecdysozoa</taxon>
        <taxon>Arthropoda</taxon>
        <taxon>Hexapoda</taxon>
        <taxon>Insecta</taxon>
        <taxon>Pterygota</taxon>
        <taxon>Neoptera</taxon>
        <taxon>Endopterygota</taxon>
        <taxon>Hymenoptera</taxon>
        <taxon>Apocrita</taxon>
        <taxon>Proctotrupomorpha</taxon>
        <taxon>Chalcidoidea</taxon>
        <taxon>Agaonidae</taxon>
        <taxon>Agaoninae</taxon>
        <taxon>Ceratosolen</taxon>
    </lineage>
</organism>
<dbReference type="RefSeq" id="XP_011505194.1">
    <property type="nucleotide sequence ID" value="XM_011506892.1"/>
</dbReference>
<accession>A0AAJ7E290</accession>
<dbReference type="AlphaFoldDB" id="A0AAJ7E290"/>